<gene>
    <name evidence="1" type="ORF">SJI18_24210</name>
</gene>
<dbReference type="InterPro" id="IPR010310">
    <property type="entry name" value="T7SS_ESAT-6-like"/>
</dbReference>
<dbReference type="RefSeq" id="WP_216255939.1">
    <property type="nucleotide sequence ID" value="NZ_JAZHFS010000056.1"/>
</dbReference>
<reference evidence="1 2" key="1">
    <citation type="submission" date="2023-11" db="EMBL/GenBank/DDBJ databases">
        <title>Draft genome sequence of a psychrophilic Clostridium strain from permafrost water brine.</title>
        <authorList>
            <person name="Shcherbakova V.A."/>
            <person name="Trubitsyn V.E."/>
            <person name="Zakharyuk A.G."/>
        </authorList>
    </citation>
    <scope>NUCLEOTIDE SEQUENCE [LARGE SCALE GENOMIC DNA]</scope>
    <source>
        <strain evidence="1 2">14F</strain>
    </source>
</reference>
<protein>
    <submittedName>
        <fullName evidence="1">WXG100 family type VII secretion target</fullName>
    </submittedName>
</protein>
<keyword evidence="2" id="KW-1185">Reference proteome</keyword>
<dbReference type="EMBL" id="JAZHFS010000056">
    <property type="protein sequence ID" value="MEF2115377.1"/>
    <property type="molecule type" value="Genomic_DNA"/>
</dbReference>
<evidence type="ECO:0000313" key="2">
    <source>
        <dbReference type="Proteomes" id="UP001498469"/>
    </source>
</evidence>
<evidence type="ECO:0000313" key="1">
    <source>
        <dbReference type="EMBL" id="MEF2115377.1"/>
    </source>
</evidence>
<comment type="caution">
    <text evidence="1">The sequence shown here is derived from an EMBL/GenBank/DDBJ whole genome shotgun (WGS) entry which is preliminary data.</text>
</comment>
<organism evidence="1 2">
    <name type="scientific">Clostridium frigoriphilum</name>
    <dbReference type="NCBI Taxonomy" id="443253"/>
    <lineage>
        <taxon>Bacteria</taxon>
        <taxon>Bacillati</taxon>
        <taxon>Bacillota</taxon>
        <taxon>Clostridia</taxon>
        <taxon>Eubacteriales</taxon>
        <taxon>Clostridiaceae</taxon>
        <taxon>Clostridium</taxon>
    </lineage>
</organism>
<sequence>MAKLKIDLNQLHQTALDYQKSIDDFTLMKNNLIHVIAELKASGWISGASTQYFSTFEDTWSPNMQMHIDILIHLKSCLTKAKTDYDDLYSDIPNLGSDL</sequence>
<accession>A0ABU7UVE9</accession>
<proteinExistence type="predicted"/>
<dbReference type="Pfam" id="PF06013">
    <property type="entry name" value="WXG100"/>
    <property type="match status" value="1"/>
</dbReference>
<dbReference type="Proteomes" id="UP001498469">
    <property type="component" value="Unassembled WGS sequence"/>
</dbReference>
<name>A0ABU7UVE9_9CLOT</name>